<reference evidence="1" key="1">
    <citation type="journal article" date="2018" name="Nat. Genet.">
        <title>Extensive intraspecific gene order and gene structural variations between Mo17 and other maize genomes.</title>
        <authorList>
            <person name="Sun S."/>
            <person name="Zhou Y."/>
            <person name="Chen J."/>
            <person name="Shi J."/>
            <person name="Zhao H."/>
            <person name="Zhao H."/>
            <person name="Song W."/>
            <person name="Zhang M."/>
            <person name="Cui Y."/>
            <person name="Dong X."/>
            <person name="Liu H."/>
            <person name="Ma X."/>
            <person name="Jiao Y."/>
            <person name="Wang B."/>
            <person name="Wei X."/>
            <person name="Stein J.C."/>
            <person name="Glaubitz J.C."/>
            <person name="Lu F."/>
            <person name="Yu G."/>
            <person name="Liang C."/>
            <person name="Fengler K."/>
            <person name="Li B."/>
            <person name="Rafalski A."/>
            <person name="Schnable P.S."/>
            <person name="Ware D.H."/>
            <person name="Buckler E.S."/>
            <person name="Lai J."/>
        </authorList>
    </citation>
    <scope>NUCLEOTIDE SEQUENCE [LARGE SCALE GENOMIC DNA]</scope>
    <source>
        <tissue evidence="1">Seedling</tissue>
    </source>
</reference>
<comment type="caution">
    <text evidence="1">The sequence shown here is derived from an EMBL/GenBank/DDBJ whole genome shotgun (WGS) entry which is preliminary data.</text>
</comment>
<dbReference type="Proteomes" id="UP000251960">
    <property type="component" value="Chromosome 8"/>
</dbReference>
<organism evidence="1">
    <name type="scientific">Zea mays</name>
    <name type="common">Maize</name>
    <dbReference type="NCBI Taxonomy" id="4577"/>
    <lineage>
        <taxon>Eukaryota</taxon>
        <taxon>Viridiplantae</taxon>
        <taxon>Streptophyta</taxon>
        <taxon>Embryophyta</taxon>
        <taxon>Tracheophyta</taxon>
        <taxon>Spermatophyta</taxon>
        <taxon>Magnoliopsida</taxon>
        <taxon>Liliopsida</taxon>
        <taxon>Poales</taxon>
        <taxon>Poaceae</taxon>
        <taxon>PACMAD clade</taxon>
        <taxon>Panicoideae</taxon>
        <taxon>Andropogonodae</taxon>
        <taxon>Andropogoneae</taxon>
        <taxon>Tripsacinae</taxon>
        <taxon>Zea</taxon>
    </lineage>
</organism>
<protein>
    <submittedName>
        <fullName evidence="1">Uncharacterized protein</fullName>
    </submittedName>
</protein>
<dbReference type="EMBL" id="NCVQ01000009">
    <property type="protein sequence ID" value="PWZ10856.1"/>
    <property type="molecule type" value="Genomic_DNA"/>
</dbReference>
<accession>A0A3L6DQ77</accession>
<gene>
    <name evidence="1" type="ORF">Zm00014a_012310</name>
</gene>
<sequence>MAVQNTVLYCR</sequence>
<name>A0A3L6DQ77_MAIZE</name>
<evidence type="ECO:0000313" key="1">
    <source>
        <dbReference type="EMBL" id="PWZ10856.1"/>
    </source>
</evidence>
<proteinExistence type="predicted"/>